<evidence type="ECO:0000256" key="2">
    <source>
        <dbReference type="ARBA" id="ARBA00022792"/>
    </source>
</evidence>
<reference evidence="5 6" key="1">
    <citation type="submission" date="2013-07" db="EMBL/GenBank/DDBJ databases">
        <authorList>
            <person name="Stoco P.H."/>
            <person name="Wagner G."/>
            <person name="Gerber A."/>
            <person name="Zaha A."/>
            <person name="Thompson C."/>
            <person name="Bartholomeu D.C."/>
            <person name="Luckemeyer D.D."/>
            <person name="Bahia D."/>
            <person name="Loreto E."/>
            <person name="Prestes E.B."/>
            <person name="Lima F.M."/>
            <person name="Rodrigues-Luiz G."/>
            <person name="Vallejo G.A."/>
            <person name="Filho J.F."/>
            <person name="Monteiro K.M."/>
            <person name="Tyler K.M."/>
            <person name="de Almeida L.G."/>
            <person name="Ortiz M.F."/>
            <person name="Siervo M.A."/>
            <person name="de Moraes M.H."/>
            <person name="Cunha O.L."/>
            <person name="Mendonca-Neto R."/>
            <person name="Silva R."/>
            <person name="Teixeira S.M."/>
            <person name="Murta S.M."/>
            <person name="Sincero T.C."/>
            <person name="Mendes T.A."/>
            <person name="Urmenyi T.P."/>
            <person name="Silva V.G."/>
            <person name="da Rocha W.D."/>
            <person name="Andersson B."/>
            <person name="Romanha A.J."/>
            <person name="Steindel M."/>
            <person name="de Vasconcelos A.T."/>
            <person name="Grisard E.C."/>
        </authorList>
    </citation>
    <scope>NUCLEOTIDE SEQUENCE [LARGE SCALE GENOMIC DNA]</scope>
    <source>
        <strain evidence="5 6">SC58</strain>
    </source>
</reference>
<evidence type="ECO:0000256" key="3">
    <source>
        <dbReference type="ARBA" id="ARBA00023128"/>
    </source>
</evidence>
<keyword evidence="2" id="KW-0999">Mitochondrion inner membrane</keyword>
<dbReference type="AlphaFoldDB" id="A0A061J4X7"/>
<dbReference type="GO" id="GO:0005744">
    <property type="term" value="C:TIM23 mitochondrial import inner membrane translocase complex"/>
    <property type="evidence" value="ECO:0007669"/>
    <property type="project" value="InterPro"/>
</dbReference>
<organism evidence="5 6">
    <name type="scientific">Trypanosoma rangeli SC58</name>
    <dbReference type="NCBI Taxonomy" id="429131"/>
    <lineage>
        <taxon>Eukaryota</taxon>
        <taxon>Discoba</taxon>
        <taxon>Euglenozoa</taxon>
        <taxon>Kinetoplastea</taxon>
        <taxon>Metakinetoplastina</taxon>
        <taxon>Trypanosomatida</taxon>
        <taxon>Trypanosomatidae</taxon>
        <taxon>Trypanosoma</taxon>
        <taxon>Herpetosoma</taxon>
    </lineage>
</organism>
<dbReference type="PANTHER" id="PTHR12388:SF0">
    <property type="entry name" value="MITOCHONDRIAL IMPORT INNER MEMBRANE TRANSLOCASE SUBUNIT TIM16"/>
    <property type="match status" value="1"/>
</dbReference>
<evidence type="ECO:0000256" key="1">
    <source>
        <dbReference type="ARBA" id="ARBA00004273"/>
    </source>
</evidence>
<dbReference type="EMBL" id="AUPL01003935">
    <property type="protein sequence ID" value="ESL08362.1"/>
    <property type="molecule type" value="Genomic_DNA"/>
</dbReference>
<proteinExistence type="predicted"/>
<dbReference type="GO" id="GO:0030150">
    <property type="term" value="P:protein import into mitochondrial matrix"/>
    <property type="evidence" value="ECO:0007669"/>
    <property type="project" value="InterPro"/>
</dbReference>
<keyword evidence="3" id="KW-0496">Mitochondrion</keyword>
<evidence type="ECO:0000313" key="5">
    <source>
        <dbReference type="EMBL" id="ESL08362.1"/>
    </source>
</evidence>
<dbReference type="Proteomes" id="UP000031737">
    <property type="component" value="Unassembled WGS sequence"/>
</dbReference>
<name>A0A061J4X7_TRYRA</name>
<dbReference type="OrthoDB" id="261247at2759"/>
<evidence type="ECO:0000313" key="6">
    <source>
        <dbReference type="Proteomes" id="UP000031737"/>
    </source>
</evidence>
<comment type="caution">
    <text evidence="5">The sequence shown here is derived from an EMBL/GenBank/DDBJ whole genome shotgun (WGS) entry which is preliminary data.</text>
</comment>
<protein>
    <submittedName>
        <fullName evidence="5">Uncharacterized protein</fullName>
    </submittedName>
</protein>
<comment type="subcellular location">
    <subcellularLocation>
        <location evidence="1">Mitochondrion inner membrane</location>
    </subcellularLocation>
</comment>
<dbReference type="PANTHER" id="PTHR12388">
    <property type="entry name" value="MITOCHONDRIA ASSOCIATED GRANULOCYTE MACROPHAGE CSF SIGNALING MOLECULE"/>
    <property type="match status" value="1"/>
</dbReference>
<dbReference type="VEuPathDB" id="TriTrypDB:TRSC58_03935"/>
<keyword evidence="4" id="KW-0472">Membrane</keyword>
<sequence length="163" mass="17478">MRRAFRLFRPTAPIRCVQPAALHPTRVLHIPPQLVRLIVTGGLLLFQAFVVAHNREAQKLRGEAGDAGTNGDGGAGVMSSSEALHILGLNASLHVPLQGEKDRAEATQRFKHLFAIAKKNNNVYLQGKFSAAYRICVDANWDADDNSCGDGSGDTGSSDGVKC</sequence>
<gene>
    <name evidence="5" type="ORF">TRSC58_03935</name>
</gene>
<dbReference type="InterPro" id="IPR005341">
    <property type="entry name" value="Tim16"/>
</dbReference>
<keyword evidence="6" id="KW-1185">Reference proteome</keyword>
<accession>A0A061J4X7</accession>
<evidence type="ECO:0000256" key="4">
    <source>
        <dbReference type="ARBA" id="ARBA00023136"/>
    </source>
</evidence>